<dbReference type="InterPro" id="IPR036291">
    <property type="entry name" value="NAD(P)-bd_dom_sf"/>
</dbReference>
<dbReference type="EC" id="5.1.3.2" evidence="2"/>
<evidence type="ECO:0000259" key="1">
    <source>
        <dbReference type="Pfam" id="PF01370"/>
    </source>
</evidence>
<dbReference type="Proteomes" id="UP000773462">
    <property type="component" value="Unassembled WGS sequence"/>
</dbReference>
<sequence>MEKKRILITGKGSYVGTSLMKWLDQWPSQYNIEFLSLKGEEWRGVDLTKYEVIFHVAALVHKREKKTSEDQYYKVNRDLTIELATKAKKSGVGHFIFMSSFSVYGFNGGIKSEVVLNKNTICNPNSYYGKSKFEAEKGLTEIISENFKIAIIRAPMVYGPNSPGNYERLRRLSLKIKFFPLIKNQRSMIFIDYLSEFIRLVIDNQAYGTFFPQNKEYINTNNLIKLISSENNKKVIFSKFLGFVFSKFGVKIGVIKKVYGNLVFDLDDSSHFDHKYCFSDLKESIRFSELNLKNQAIK</sequence>
<gene>
    <name evidence="2" type="ORF">J2Z70_004564</name>
</gene>
<proteinExistence type="predicted"/>
<feature type="domain" description="NAD-dependent epimerase/dehydratase" evidence="1">
    <location>
        <begin position="48"/>
        <end position="165"/>
    </location>
</feature>
<evidence type="ECO:0000313" key="2">
    <source>
        <dbReference type="EMBL" id="MBP2114398.1"/>
    </source>
</evidence>
<dbReference type="Gene3D" id="3.40.50.720">
    <property type="entry name" value="NAD(P)-binding Rossmann-like Domain"/>
    <property type="match status" value="1"/>
</dbReference>
<dbReference type="SUPFAM" id="SSF51735">
    <property type="entry name" value="NAD(P)-binding Rossmann-fold domains"/>
    <property type="match status" value="1"/>
</dbReference>
<dbReference type="EMBL" id="JAGGLV010000017">
    <property type="protein sequence ID" value="MBP2114398.1"/>
    <property type="molecule type" value="Genomic_DNA"/>
</dbReference>
<dbReference type="RefSeq" id="WP_209876912.1">
    <property type="nucleotide sequence ID" value="NZ_JAGGLV010000017.1"/>
</dbReference>
<dbReference type="InterPro" id="IPR050177">
    <property type="entry name" value="Lipid_A_modif_metabolic_enz"/>
</dbReference>
<dbReference type="PANTHER" id="PTHR43245">
    <property type="entry name" value="BIFUNCTIONAL POLYMYXIN RESISTANCE PROTEIN ARNA"/>
    <property type="match status" value="1"/>
</dbReference>
<dbReference type="GO" id="GO:0003978">
    <property type="term" value="F:UDP-glucose 4-epimerase activity"/>
    <property type="evidence" value="ECO:0007669"/>
    <property type="project" value="UniProtKB-EC"/>
</dbReference>
<keyword evidence="2" id="KW-0413">Isomerase</keyword>
<dbReference type="Pfam" id="PF01370">
    <property type="entry name" value="Epimerase"/>
    <property type="match status" value="1"/>
</dbReference>
<keyword evidence="3" id="KW-1185">Reference proteome</keyword>
<protein>
    <submittedName>
        <fullName evidence="2">UDP-glucose 4-epimerase</fullName>
        <ecNumber evidence="2">5.1.3.2</ecNumber>
    </submittedName>
</protein>
<comment type="caution">
    <text evidence="2">The sequence shown here is derived from an EMBL/GenBank/DDBJ whole genome shotgun (WGS) entry which is preliminary data.</text>
</comment>
<organism evidence="2 3">
    <name type="scientific">Paenibacillus silagei</name>
    <dbReference type="NCBI Taxonomy" id="1670801"/>
    <lineage>
        <taxon>Bacteria</taxon>
        <taxon>Bacillati</taxon>
        <taxon>Bacillota</taxon>
        <taxon>Bacilli</taxon>
        <taxon>Bacillales</taxon>
        <taxon>Paenibacillaceae</taxon>
        <taxon>Paenibacillus</taxon>
    </lineage>
</organism>
<accession>A0ABS4NWE8</accession>
<evidence type="ECO:0000313" key="3">
    <source>
        <dbReference type="Proteomes" id="UP000773462"/>
    </source>
</evidence>
<dbReference type="InterPro" id="IPR001509">
    <property type="entry name" value="Epimerase_deHydtase"/>
</dbReference>
<reference evidence="2 3" key="1">
    <citation type="submission" date="2021-03" db="EMBL/GenBank/DDBJ databases">
        <title>Genomic Encyclopedia of Type Strains, Phase IV (KMG-IV): sequencing the most valuable type-strain genomes for metagenomic binning, comparative biology and taxonomic classification.</title>
        <authorList>
            <person name="Goeker M."/>
        </authorList>
    </citation>
    <scope>NUCLEOTIDE SEQUENCE [LARGE SCALE GENOMIC DNA]</scope>
    <source>
        <strain evidence="2 3">DSM 101953</strain>
    </source>
</reference>
<dbReference type="PANTHER" id="PTHR43245:SF58">
    <property type="entry name" value="BLL5923 PROTEIN"/>
    <property type="match status" value="1"/>
</dbReference>
<name>A0ABS4NWE8_9BACL</name>